<dbReference type="EMBL" id="CAAE01011950">
    <property type="protein sequence ID" value="CAF94188.1"/>
    <property type="molecule type" value="Genomic_DNA"/>
</dbReference>
<sequence length="42" mass="4665">VPPKFVVQPKDQDAIYGKAVILNCSAEGYPVPTIQWEYSKGK</sequence>
<dbReference type="InterPro" id="IPR013783">
    <property type="entry name" value="Ig-like_fold"/>
</dbReference>
<gene>
    <name evidence="2" type="ORF">GSTENG00010162001</name>
</gene>
<evidence type="ECO:0000259" key="1">
    <source>
        <dbReference type="PROSITE" id="PS50835"/>
    </source>
</evidence>
<dbReference type="Gene3D" id="2.60.40.10">
    <property type="entry name" value="Immunoglobulins"/>
    <property type="match status" value="1"/>
</dbReference>
<dbReference type="SUPFAM" id="SSF48726">
    <property type="entry name" value="Immunoglobulin"/>
    <property type="match status" value="1"/>
</dbReference>
<feature type="non-terminal residue" evidence="2">
    <location>
        <position position="42"/>
    </location>
</feature>
<evidence type="ECO:0000313" key="2">
    <source>
        <dbReference type="EMBL" id="CAF94188.1"/>
    </source>
</evidence>
<accession>Q4SYU4</accession>
<reference evidence="2" key="1">
    <citation type="journal article" date="2004" name="Nature">
        <title>Genome duplication in the teleost fish Tetraodon nigroviridis reveals the early vertebrate proto-karyotype.</title>
        <authorList>
            <person name="Jaillon O."/>
            <person name="Aury J.-M."/>
            <person name="Brunet F."/>
            <person name="Petit J.-L."/>
            <person name="Stange-Thomann N."/>
            <person name="Mauceli E."/>
            <person name="Bouneau L."/>
            <person name="Fischer C."/>
            <person name="Ozouf-Costaz C."/>
            <person name="Bernot A."/>
            <person name="Nicaud S."/>
            <person name="Jaffe D."/>
            <person name="Fisher S."/>
            <person name="Lutfalla G."/>
            <person name="Dossat C."/>
            <person name="Segurens B."/>
            <person name="Dasilva C."/>
            <person name="Salanoubat M."/>
            <person name="Levy M."/>
            <person name="Boudet N."/>
            <person name="Castellano S."/>
            <person name="Anthouard V."/>
            <person name="Jubin C."/>
            <person name="Castelli V."/>
            <person name="Katinka M."/>
            <person name="Vacherie B."/>
            <person name="Biemont C."/>
            <person name="Skalli Z."/>
            <person name="Cattolico L."/>
            <person name="Poulain J."/>
            <person name="De Berardinis V."/>
            <person name="Cruaud C."/>
            <person name="Duprat S."/>
            <person name="Brottier P."/>
            <person name="Coutanceau J.-P."/>
            <person name="Gouzy J."/>
            <person name="Parra G."/>
            <person name="Lardier G."/>
            <person name="Chapple C."/>
            <person name="McKernan K.J."/>
            <person name="McEwan P."/>
            <person name="Bosak S."/>
            <person name="Kellis M."/>
            <person name="Volff J.-N."/>
            <person name="Guigo R."/>
            <person name="Zody M.C."/>
            <person name="Mesirov J."/>
            <person name="Lindblad-Toh K."/>
            <person name="Birren B."/>
            <person name="Nusbaum C."/>
            <person name="Kahn D."/>
            <person name="Robinson-Rechavi M."/>
            <person name="Laudet V."/>
            <person name="Schachter V."/>
            <person name="Quetier F."/>
            <person name="Saurin W."/>
            <person name="Scarpelli C."/>
            <person name="Wincker P."/>
            <person name="Lander E.S."/>
            <person name="Weissenbach J."/>
            <person name="Roest Crollius H."/>
        </authorList>
    </citation>
    <scope>NUCLEOTIDE SEQUENCE [LARGE SCALE GENOMIC DNA]</scope>
</reference>
<dbReference type="InterPro" id="IPR036179">
    <property type="entry name" value="Ig-like_dom_sf"/>
</dbReference>
<name>Q4SYU4_TETNG</name>
<dbReference type="AlphaFoldDB" id="Q4SYU4"/>
<dbReference type="InterPro" id="IPR007110">
    <property type="entry name" value="Ig-like_dom"/>
</dbReference>
<reference evidence="2" key="2">
    <citation type="submission" date="2004-02" db="EMBL/GenBank/DDBJ databases">
        <authorList>
            <consortium name="Genoscope"/>
            <consortium name="Whitehead Institute Centre for Genome Research"/>
        </authorList>
    </citation>
    <scope>NUCLEOTIDE SEQUENCE</scope>
</reference>
<dbReference type="PROSITE" id="PS50835">
    <property type="entry name" value="IG_LIKE"/>
    <property type="match status" value="1"/>
</dbReference>
<feature type="non-terminal residue" evidence="2">
    <location>
        <position position="1"/>
    </location>
</feature>
<dbReference type="Pfam" id="PF13927">
    <property type="entry name" value="Ig_3"/>
    <property type="match status" value="1"/>
</dbReference>
<protein>
    <submittedName>
        <fullName evidence="2">Chromosome undetermined SCAF11950, whole genome shotgun sequence</fullName>
    </submittedName>
</protein>
<proteinExistence type="predicted"/>
<dbReference type="KEGG" id="tng:GSTEN00010162G001"/>
<dbReference type="OrthoDB" id="6429135at2759"/>
<feature type="domain" description="Ig-like" evidence="1">
    <location>
        <begin position="3"/>
        <end position="42"/>
    </location>
</feature>
<organism evidence="2">
    <name type="scientific">Tetraodon nigroviridis</name>
    <name type="common">Spotted green pufferfish</name>
    <name type="synonym">Chelonodon nigroviridis</name>
    <dbReference type="NCBI Taxonomy" id="99883"/>
    <lineage>
        <taxon>Eukaryota</taxon>
        <taxon>Metazoa</taxon>
        <taxon>Chordata</taxon>
        <taxon>Craniata</taxon>
        <taxon>Vertebrata</taxon>
        <taxon>Euteleostomi</taxon>
        <taxon>Actinopterygii</taxon>
        <taxon>Neopterygii</taxon>
        <taxon>Teleostei</taxon>
        <taxon>Neoteleostei</taxon>
        <taxon>Acanthomorphata</taxon>
        <taxon>Eupercaria</taxon>
        <taxon>Tetraodontiformes</taxon>
        <taxon>Tetradontoidea</taxon>
        <taxon>Tetraodontidae</taxon>
        <taxon>Tetraodon</taxon>
    </lineage>
</organism>